<dbReference type="GO" id="GO:0006352">
    <property type="term" value="P:DNA-templated transcription initiation"/>
    <property type="evidence" value="ECO:0007669"/>
    <property type="project" value="InterPro"/>
</dbReference>
<dbReference type="InterPro" id="IPR013324">
    <property type="entry name" value="RNA_pol_sigma_r3/r4-like"/>
</dbReference>
<evidence type="ECO:0000256" key="2">
    <source>
        <dbReference type="ARBA" id="ARBA00023015"/>
    </source>
</evidence>
<dbReference type="InterPro" id="IPR007627">
    <property type="entry name" value="RNA_pol_sigma70_r2"/>
</dbReference>
<feature type="domain" description="RNA polymerase sigma-70 region 2" evidence="7">
    <location>
        <begin position="28"/>
        <end position="96"/>
    </location>
</feature>
<accession>A0A316ECJ3</accession>
<evidence type="ECO:0000259" key="8">
    <source>
        <dbReference type="Pfam" id="PF08281"/>
    </source>
</evidence>
<dbReference type="Gene3D" id="1.10.1740.10">
    <property type="match status" value="1"/>
</dbReference>
<dbReference type="InterPro" id="IPR013249">
    <property type="entry name" value="RNA_pol_sigma70_r4_t2"/>
</dbReference>
<evidence type="ECO:0000256" key="6">
    <source>
        <dbReference type="RuleBase" id="RU000716"/>
    </source>
</evidence>
<name>A0A316ECJ3_9BACT</name>
<comment type="caution">
    <text evidence="9">The sequence shown here is derived from an EMBL/GenBank/DDBJ whole genome shotgun (WGS) entry which is preliminary data.</text>
</comment>
<keyword evidence="2 6" id="KW-0805">Transcription regulation</keyword>
<dbReference type="RefSeq" id="WP_109743071.1">
    <property type="nucleotide sequence ID" value="NZ_QGGO01000011.1"/>
</dbReference>
<evidence type="ECO:0000256" key="4">
    <source>
        <dbReference type="ARBA" id="ARBA00023125"/>
    </source>
</evidence>
<dbReference type="PANTHER" id="PTHR43133:SF51">
    <property type="entry name" value="RNA POLYMERASE SIGMA FACTOR"/>
    <property type="match status" value="1"/>
</dbReference>
<feature type="domain" description="RNA polymerase sigma factor 70 region 4 type 2" evidence="8">
    <location>
        <begin position="125"/>
        <end position="176"/>
    </location>
</feature>
<dbReference type="Pfam" id="PF04542">
    <property type="entry name" value="Sigma70_r2"/>
    <property type="match status" value="1"/>
</dbReference>
<dbReference type="Proteomes" id="UP000245489">
    <property type="component" value="Unassembled WGS sequence"/>
</dbReference>
<dbReference type="PANTHER" id="PTHR43133">
    <property type="entry name" value="RNA POLYMERASE ECF-TYPE SIGMA FACTO"/>
    <property type="match status" value="1"/>
</dbReference>
<dbReference type="GO" id="GO:0016987">
    <property type="term" value="F:sigma factor activity"/>
    <property type="evidence" value="ECO:0007669"/>
    <property type="project" value="UniProtKB-KW"/>
</dbReference>
<evidence type="ECO:0000256" key="5">
    <source>
        <dbReference type="ARBA" id="ARBA00023163"/>
    </source>
</evidence>
<evidence type="ECO:0000313" key="10">
    <source>
        <dbReference type="Proteomes" id="UP000245489"/>
    </source>
</evidence>
<dbReference type="InterPro" id="IPR013325">
    <property type="entry name" value="RNA_pol_sigma_r2"/>
</dbReference>
<dbReference type="AlphaFoldDB" id="A0A316ECJ3"/>
<dbReference type="InterPro" id="IPR039425">
    <property type="entry name" value="RNA_pol_sigma-70-like"/>
</dbReference>
<keyword evidence="5 6" id="KW-0804">Transcription</keyword>
<dbReference type="InterPro" id="IPR036388">
    <property type="entry name" value="WH-like_DNA-bd_sf"/>
</dbReference>
<dbReference type="OrthoDB" id="9780326at2"/>
<evidence type="ECO:0000256" key="3">
    <source>
        <dbReference type="ARBA" id="ARBA00023082"/>
    </source>
</evidence>
<proteinExistence type="inferred from homology"/>
<dbReference type="PROSITE" id="PS01063">
    <property type="entry name" value="SIGMA70_ECF"/>
    <property type="match status" value="1"/>
</dbReference>
<dbReference type="SUPFAM" id="SSF88946">
    <property type="entry name" value="Sigma2 domain of RNA polymerase sigma factors"/>
    <property type="match status" value="1"/>
</dbReference>
<dbReference type="CDD" id="cd06171">
    <property type="entry name" value="Sigma70_r4"/>
    <property type="match status" value="1"/>
</dbReference>
<organism evidence="9 10">
    <name type="scientific">Arcicella aurantiaca</name>
    <dbReference type="NCBI Taxonomy" id="591202"/>
    <lineage>
        <taxon>Bacteria</taxon>
        <taxon>Pseudomonadati</taxon>
        <taxon>Bacteroidota</taxon>
        <taxon>Cytophagia</taxon>
        <taxon>Cytophagales</taxon>
        <taxon>Flectobacillaceae</taxon>
        <taxon>Arcicella</taxon>
    </lineage>
</organism>
<keyword evidence="4 6" id="KW-0238">DNA-binding</keyword>
<evidence type="ECO:0000259" key="7">
    <source>
        <dbReference type="Pfam" id="PF04542"/>
    </source>
</evidence>
<gene>
    <name evidence="9" type="ORF">LV89_02338</name>
</gene>
<dbReference type="InterPro" id="IPR014284">
    <property type="entry name" value="RNA_pol_sigma-70_dom"/>
</dbReference>
<dbReference type="InterPro" id="IPR000838">
    <property type="entry name" value="RNA_pol_sigma70_ECF_CS"/>
</dbReference>
<dbReference type="Pfam" id="PF08281">
    <property type="entry name" value="Sigma70_r4_2"/>
    <property type="match status" value="1"/>
</dbReference>
<dbReference type="GO" id="GO:0003677">
    <property type="term" value="F:DNA binding"/>
    <property type="evidence" value="ECO:0007669"/>
    <property type="project" value="UniProtKB-KW"/>
</dbReference>
<sequence>MTEKQLTDSEILAKFAVTETRNFAFNQLVRIYQQKLYWHIRKMVIDHDDADDLTQETFIKAWKGLENFKGESQLFTWLYRIATNECLNHLAKKKRRFFLPINDITEELSNKLEDSDMISGDEIQLKLQKALLTLPDKQRLVFNMKYYDEMKYEEIAEITGTSVGALKASYHLAVKKVEEHLKNSSF</sequence>
<dbReference type="Gene3D" id="1.10.10.10">
    <property type="entry name" value="Winged helix-like DNA-binding domain superfamily/Winged helix DNA-binding domain"/>
    <property type="match status" value="1"/>
</dbReference>
<protein>
    <recommendedName>
        <fullName evidence="6">RNA polymerase sigma factor</fullName>
    </recommendedName>
</protein>
<comment type="similarity">
    <text evidence="1 6">Belongs to the sigma-70 factor family. ECF subfamily.</text>
</comment>
<dbReference type="EMBL" id="QGGO01000011">
    <property type="protein sequence ID" value="PWK26493.1"/>
    <property type="molecule type" value="Genomic_DNA"/>
</dbReference>
<keyword evidence="10" id="KW-1185">Reference proteome</keyword>
<keyword evidence="3 6" id="KW-0731">Sigma factor</keyword>
<evidence type="ECO:0000256" key="1">
    <source>
        <dbReference type="ARBA" id="ARBA00010641"/>
    </source>
</evidence>
<dbReference type="SUPFAM" id="SSF88659">
    <property type="entry name" value="Sigma3 and sigma4 domains of RNA polymerase sigma factors"/>
    <property type="match status" value="1"/>
</dbReference>
<dbReference type="NCBIfam" id="TIGR02937">
    <property type="entry name" value="sigma70-ECF"/>
    <property type="match status" value="1"/>
</dbReference>
<evidence type="ECO:0000313" key="9">
    <source>
        <dbReference type="EMBL" id="PWK26493.1"/>
    </source>
</evidence>
<reference evidence="9 10" key="1">
    <citation type="submission" date="2018-05" db="EMBL/GenBank/DDBJ databases">
        <title>Genomic Encyclopedia of Archaeal and Bacterial Type Strains, Phase II (KMG-II): from individual species to whole genera.</title>
        <authorList>
            <person name="Goeker M."/>
        </authorList>
    </citation>
    <scope>NUCLEOTIDE SEQUENCE [LARGE SCALE GENOMIC DNA]</scope>
    <source>
        <strain evidence="9 10">DSM 22214</strain>
    </source>
</reference>